<organism evidence="2 3">
    <name type="scientific">Caligus rogercresseyi</name>
    <name type="common">Sea louse</name>
    <dbReference type="NCBI Taxonomy" id="217165"/>
    <lineage>
        <taxon>Eukaryota</taxon>
        <taxon>Metazoa</taxon>
        <taxon>Ecdysozoa</taxon>
        <taxon>Arthropoda</taxon>
        <taxon>Crustacea</taxon>
        <taxon>Multicrustacea</taxon>
        <taxon>Hexanauplia</taxon>
        <taxon>Copepoda</taxon>
        <taxon>Siphonostomatoida</taxon>
        <taxon>Caligidae</taxon>
        <taxon>Caligus</taxon>
    </lineage>
</organism>
<evidence type="ECO:0000313" key="3">
    <source>
        <dbReference type="Proteomes" id="UP000595437"/>
    </source>
</evidence>
<gene>
    <name evidence="2" type="ORF">FKW44_003823</name>
</gene>
<dbReference type="AlphaFoldDB" id="A0A7T8KM51"/>
<proteinExistence type="predicted"/>
<feature type="region of interest" description="Disordered" evidence="1">
    <location>
        <begin position="57"/>
        <end position="78"/>
    </location>
</feature>
<keyword evidence="3" id="KW-1185">Reference proteome</keyword>
<dbReference type="EMBL" id="CP045891">
    <property type="protein sequence ID" value="QQP58487.1"/>
    <property type="molecule type" value="Genomic_DNA"/>
</dbReference>
<reference evidence="3" key="1">
    <citation type="submission" date="2021-01" db="EMBL/GenBank/DDBJ databases">
        <title>Caligus Genome Assembly.</title>
        <authorList>
            <person name="Gallardo-Escarate C."/>
        </authorList>
    </citation>
    <scope>NUCLEOTIDE SEQUENCE [LARGE SCALE GENOMIC DNA]</scope>
</reference>
<sequence>MPTGAERVSAIRYQPRSRAESTVVLSLLASLIYDKFTKLDGLESCRSHRGQLWPAAENIRKGLSPHAPNHTPLRDSRE</sequence>
<feature type="non-terminal residue" evidence="2">
    <location>
        <position position="78"/>
    </location>
</feature>
<name>A0A7T8KM51_CALRO</name>
<evidence type="ECO:0000256" key="1">
    <source>
        <dbReference type="SAM" id="MobiDB-lite"/>
    </source>
</evidence>
<dbReference type="Proteomes" id="UP000595437">
    <property type="component" value="Chromosome 2"/>
</dbReference>
<protein>
    <submittedName>
        <fullName evidence="2">Bloom syndrome protein -like protein</fullName>
    </submittedName>
</protein>
<evidence type="ECO:0000313" key="2">
    <source>
        <dbReference type="EMBL" id="QQP58487.1"/>
    </source>
</evidence>
<accession>A0A7T8KM51</accession>